<sequence>MNEREFKKKGVEAEIVRNGDRYDVSYVARLMNESVRNRVEAEMSRISDAVCSMTRLVNASVRNRVEAETRKIGEIMYVMSNTVEYEILKIAGTLTLWQRLKVKT</sequence>
<gene>
    <name evidence="1" type="ORF">BPAG_LOCUS1178</name>
</gene>
<name>A0A0N4SZG1_BRUPA</name>
<reference evidence="1 2" key="2">
    <citation type="submission" date="2018-11" db="EMBL/GenBank/DDBJ databases">
        <authorList>
            <consortium name="Pathogen Informatics"/>
        </authorList>
    </citation>
    <scope>NUCLEOTIDE SEQUENCE [LARGE SCALE GENOMIC DNA]</scope>
</reference>
<dbReference type="EMBL" id="UZAD01000080">
    <property type="protein sequence ID" value="VDN82364.1"/>
    <property type="molecule type" value="Genomic_DNA"/>
</dbReference>
<evidence type="ECO:0000313" key="3">
    <source>
        <dbReference type="WBParaSite" id="BPAG_0000117701-mRNA-1"/>
    </source>
</evidence>
<keyword evidence="2" id="KW-1185">Reference proteome</keyword>
<dbReference type="WBParaSite" id="BPAG_0000117701-mRNA-1">
    <property type="protein sequence ID" value="BPAG_0000117701-mRNA-1"/>
    <property type="gene ID" value="BPAG_0000117701"/>
</dbReference>
<protein>
    <submittedName>
        <fullName evidence="3">Cell division protein ZapA</fullName>
    </submittedName>
</protein>
<dbReference type="Proteomes" id="UP000278627">
    <property type="component" value="Unassembled WGS sequence"/>
</dbReference>
<accession>A0A0N4SZG1</accession>
<evidence type="ECO:0000313" key="1">
    <source>
        <dbReference type="EMBL" id="VDN82364.1"/>
    </source>
</evidence>
<evidence type="ECO:0000313" key="2">
    <source>
        <dbReference type="Proteomes" id="UP000278627"/>
    </source>
</evidence>
<proteinExistence type="predicted"/>
<reference evidence="3" key="1">
    <citation type="submission" date="2017-02" db="UniProtKB">
        <authorList>
            <consortium name="WormBaseParasite"/>
        </authorList>
    </citation>
    <scope>IDENTIFICATION</scope>
</reference>
<dbReference type="AlphaFoldDB" id="A0A0N4SZG1"/>
<organism evidence="3">
    <name type="scientific">Brugia pahangi</name>
    <name type="common">Filarial nematode worm</name>
    <dbReference type="NCBI Taxonomy" id="6280"/>
    <lineage>
        <taxon>Eukaryota</taxon>
        <taxon>Metazoa</taxon>
        <taxon>Ecdysozoa</taxon>
        <taxon>Nematoda</taxon>
        <taxon>Chromadorea</taxon>
        <taxon>Rhabditida</taxon>
        <taxon>Spirurina</taxon>
        <taxon>Spiruromorpha</taxon>
        <taxon>Filarioidea</taxon>
        <taxon>Onchocercidae</taxon>
        <taxon>Brugia</taxon>
    </lineage>
</organism>